<keyword evidence="4" id="KW-1185">Reference proteome</keyword>
<evidence type="ECO:0000313" key="4">
    <source>
        <dbReference type="Proteomes" id="UP000094285"/>
    </source>
</evidence>
<dbReference type="GO" id="GO:0046512">
    <property type="term" value="P:sphingosine biosynthetic process"/>
    <property type="evidence" value="ECO:0007669"/>
    <property type="project" value="TreeGrafter"/>
</dbReference>
<name>A0A1E4SL13_9ASCO</name>
<feature type="region of interest" description="Disordered" evidence="1">
    <location>
        <begin position="1"/>
        <end position="20"/>
    </location>
</feature>
<dbReference type="SUPFAM" id="SSF111331">
    <property type="entry name" value="NAD kinase/diacylglycerol kinase-like"/>
    <property type="match status" value="1"/>
</dbReference>
<proteinExistence type="predicted"/>
<dbReference type="STRING" id="984487.A0A1E4SL13"/>
<feature type="domain" description="DAGKc" evidence="2">
    <location>
        <begin position="114"/>
        <end position="256"/>
    </location>
</feature>
<dbReference type="OrthoDB" id="3853857at2759"/>
<accession>A0A1E4SL13</accession>
<dbReference type="GO" id="GO:0005524">
    <property type="term" value="F:ATP binding"/>
    <property type="evidence" value="ECO:0007669"/>
    <property type="project" value="UniProtKB-KW"/>
</dbReference>
<evidence type="ECO:0000313" key="3">
    <source>
        <dbReference type="EMBL" id="ODV80201.1"/>
    </source>
</evidence>
<dbReference type="InterPro" id="IPR017438">
    <property type="entry name" value="ATP-NAD_kinase_N"/>
</dbReference>
<dbReference type="SMART" id="SM00046">
    <property type="entry name" value="DAGKc"/>
    <property type="match status" value="1"/>
</dbReference>
<dbReference type="Pfam" id="PF00781">
    <property type="entry name" value="DAGK_cat"/>
    <property type="match status" value="1"/>
</dbReference>
<evidence type="ECO:0000259" key="2">
    <source>
        <dbReference type="PROSITE" id="PS50146"/>
    </source>
</evidence>
<dbReference type="InterPro" id="IPR001206">
    <property type="entry name" value="Diacylglycerol_kinase_cat_dom"/>
</dbReference>
<dbReference type="PROSITE" id="PS50146">
    <property type="entry name" value="DAGK"/>
    <property type="match status" value="1"/>
</dbReference>
<dbReference type="EMBL" id="KV453911">
    <property type="protein sequence ID" value="ODV80201.1"/>
    <property type="molecule type" value="Genomic_DNA"/>
</dbReference>
<organism evidence="3 4">
    <name type="scientific">Suhomyces tanzawaensis NRRL Y-17324</name>
    <dbReference type="NCBI Taxonomy" id="984487"/>
    <lineage>
        <taxon>Eukaryota</taxon>
        <taxon>Fungi</taxon>
        <taxon>Dikarya</taxon>
        <taxon>Ascomycota</taxon>
        <taxon>Saccharomycotina</taxon>
        <taxon>Pichiomycetes</taxon>
        <taxon>Debaryomycetaceae</taxon>
        <taxon>Suhomyces</taxon>
    </lineage>
</organism>
<dbReference type="GO" id="GO:0016020">
    <property type="term" value="C:membrane"/>
    <property type="evidence" value="ECO:0007669"/>
    <property type="project" value="TreeGrafter"/>
</dbReference>
<dbReference type="PANTHER" id="PTHR12358:SF31">
    <property type="entry name" value="ACYLGLYCEROL KINASE, MITOCHONDRIAL"/>
    <property type="match status" value="1"/>
</dbReference>
<reference evidence="4" key="1">
    <citation type="submission" date="2016-05" db="EMBL/GenBank/DDBJ databases">
        <title>Comparative genomics of biotechnologically important yeasts.</title>
        <authorList>
            <consortium name="DOE Joint Genome Institute"/>
            <person name="Riley R."/>
            <person name="Haridas S."/>
            <person name="Wolfe K.H."/>
            <person name="Lopes M.R."/>
            <person name="Hittinger C.T."/>
            <person name="Goker M."/>
            <person name="Salamov A."/>
            <person name="Wisecaver J."/>
            <person name="Long T.M."/>
            <person name="Aerts A.L."/>
            <person name="Barry K."/>
            <person name="Choi C."/>
            <person name="Clum A."/>
            <person name="Coughlan A.Y."/>
            <person name="Deshpande S."/>
            <person name="Douglass A.P."/>
            <person name="Hanson S.J."/>
            <person name="Klenk H.-P."/>
            <person name="Labutti K."/>
            <person name="Lapidus A."/>
            <person name="Lindquist E."/>
            <person name="Lipzen A."/>
            <person name="Meier-Kolthoff J.P."/>
            <person name="Ohm R.A."/>
            <person name="Otillar R.P."/>
            <person name="Pangilinan J."/>
            <person name="Peng Y."/>
            <person name="Rokas A."/>
            <person name="Rosa C.A."/>
            <person name="Scheuner C."/>
            <person name="Sibirny A.A."/>
            <person name="Slot J.C."/>
            <person name="Stielow J.B."/>
            <person name="Sun H."/>
            <person name="Kurtzman C.P."/>
            <person name="Blackwell M."/>
            <person name="Grigoriev I.V."/>
            <person name="Jeffries T.W."/>
        </authorList>
    </citation>
    <scope>NUCLEOTIDE SEQUENCE [LARGE SCALE GENOMIC DNA]</scope>
    <source>
        <strain evidence="4">NRRL Y-17324</strain>
    </source>
</reference>
<evidence type="ECO:0000256" key="1">
    <source>
        <dbReference type="SAM" id="MobiDB-lite"/>
    </source>
</evidence>
<dbReference type="PANTHER" id="PTHR12358">
    <property type="entry name" value="SPHINGOSINE KINASE"/>
    <property type="match status" value="1"/>
</dbReference>
<dbReference type="GO" id="GO:0001727">
    <property type="term" value="F:lipid kinase activity"/>
    <property type="evidence" value="ECO:0007669"/>
    <property type="project" value="TreeGrafter"/>
</dbReference>
<dbReference type="InterPro" id="IPR050187">
    <property type="entry name" value="Lipid_Phosphate_FormReg"/>
</dbReference>
<sequence length="494" mass="54790">MGPSGTLEPEGIRISGQNSDDLVARNDDSSGCFYCFNSGTSTQTLSFISYRDILHASSLETNTSDVHQAEITYVVPVESTVEVRKIVVHFPEVDLEAAEPIANLILKKAYPENNSKPSVLLLINPHGGKGEALHIYQKKILPIFQAANLQFTFKETEYSAHAVEIARELDVDKYDIVACCSGDGIPHEVINGFYQREDKGVTAFNKVAVTQLPCGSGNAMALSSYGSADASLCTFEMLKSKRKKLDLMAVTQLIDGSEVTKLSFLTQCLGAVADADIGTENLRWLGPIRFELGCIQKIFSRATYPCDLYVKPVTETKNQITKHYEYHAQNPKDHLPLLSKDDFVLNGPKLSEIPSSDWIKLPASQTDNLTLAYVSKLPYVSHEVQFFPAALPDDKAMDMILVDTGSTILEHLAVLTNTKEGKHALQDKIHHQKISSYRLVPKSKDPENHYLSVDGESFPFQTYQVELIPRALTILLPEGTFVDTHYSKQLFQKA</sequence>
<dbReference type="InterPro" id="IPR016064">
    <property type="entry name" value="NAD/diacylglycerol_kinase_sf"/>
</dbReference>
<dbReference type="GO" id="GO:0005737">
    <property type="term" value="C:cytoplasm"/>
    <property type="evidence" value="ECO:0007669"/>
    <property type="project" value="TreeGrafter"/>
</dbReference>
<dbReference type="GeneID" id="30984914"/>
<dbReference type="Gene3D" id="2.60.200.40">
    <property type="match status" value="1"/>
</dbReference>
<dbReference type="AlphaFoldDB" id="A0A1E4SL13"/>
<gene>
    <name evidence="3" type="ORF">CANTADRAFT_5863</name>
</gene>
<dbReference type="RefSeq" id="XP_020065323.1">
    <property type="nucleotide sequence ID" value="XM_020210778.1"/>
</dbReference>
<dbReference type="Gene3D" id="3.40.50.10330">
    <property type="entry name" value="Probable inorganic polyphosphate/atp-NAD kinase, domain 1"/>
    <property type="match status" value="1"/>
</dbReference>
<dbReference type="Proteomes" id="UP000094285">
    <property type="component" value="Unassembled WGS sequence"/>
</dbReference>
<protein>
    <recommendedName>
        <fullName evidence="2">DAGKc domain-containing protein</fullName>
    </recommendedName>
</protein>